<feature type="compositionally biased region" description="Polar residues" evidence="1">
    <location>
        <begin position="60"/>
        <end position="75"/>
    </location>
</feature>
<comment type="caution">
    <text evidence="2">The sequence shown here is derived from an EMBL/GenBank/DDBJ whole genome shotgun (WGS) entry which is preliminary data.</text>
</comment>
<gene>
    <name evidence="2" type="ORF">TRAPUB_14339</name>
</gene>
<dbReference type="Proteomes" id="UP000184267">
    <property type="component" value="Unassembled WGS sequence"/>
</dbReference>
<dbReference type="OrthoDB" id="2758450at2759"/>
<protein>
    <submittedName>
        <fullName evidence="2">Uncharacterized protein</fullName>
    </submittedName>
</protein>
<feature type="region of interest" description="Disordered" evidence="1">
    <location>
        <begin position="60"/>
        <end position="87"/>
    </location>
</feature>
<name>A0A1M2VNR5_TRAPU</name>
<evidence type="ECO:0000256" key="1">
    <source>
        <dbReference type="SAM" id="MobiDB-lite"/>
    </source>
</evidence>
<accession>A0A1M2VNR5</accession>
<reference evidence="2 3" key="1">
    <citation type="submission" date="2016-10" db="EMBL/GenBank/DDBJ databases">
        <title>Genome sequence of the basidiomycete white-rot fungus Trametes pubescens.</title>
        <authorList>
            <person name="Makela M.R."/>
            <person name="Granchi Z."/>
            <person name="Peng M."/>
            <person name="De Vries R.P."/>
            <person name="Grigoriev I."/>
            <person name="Riley R."/>
            <person name="Hilden K."/>
        </authorList>
    </citation>
    <scope>NUCLEOTIDE SEQUENCE [LARGE SCALE GENOMIC DNA]</scope>
    <source>
        <strain evidence="2 3">FBCC735</strain>
    </source>
</reference>
<dbReference type="AlphaFoldDB" id="A0A1M2VNR5"/>
<proteinExistence type="predicted"/>
<organism evidence="2 3">
    <name type="scientific">Trametes pubescens</name>
    <name type="common">White-rot fungus</name>
    <dbReference type="NCBI Taxonomy" id="154538"/>
    <lineage>
        <taxon>Eukaryota</taxon>
        <taxon>Fungi</taxon>
        <taxon>Dikarya</taxon>
        <taxon>Basidiomycota</taxon>
        <taxon>Agaricomycotina</taxon>
        <taxon>Agaricomycetes</taxon>
        <taxon>Polyporales</taxon>
        <taxon>Polyporaceae</taxon>
        <taxon>Trametes</taxon>
    </lineage>
</organism>
<dbReference type="EMBL" id="MNAD01000964">
    <property type="protein sequence ID" value="OJT09213.1"/>
    <property type="molecule type" value="Genomic_DNA"/>
</dbReference>
<keyword evidence="3" id="KW-1185">Reference proteome</keyword>
<sequence>MVSRFLLALYETNAHIERGGVTSVASSFTTLDFGEAGRAAGSTELPGFLNSLAGSIRSISDSNPEPFDSETTLQYANGAEVGGEADT</sequence>
<evidence type="ECO:0000313" key="3">
    <source>
        <dbReference type="Proteomes" id="UP000184267"/>
    </source>
</evidence>
<evidence type="ECO:0000313" key="2">
    <source>
        <dbReference type="EMBL" id="OJT09213.1"/>
    </source>
</evidence>